<evidence type="ECO:0000313" key="3">
    <source>
        <dbReference type="EMBL" id="SCY12484.1"/>
    </source>
</evidence>
<reference evidence="3 4" key="1">
    <citation type="submission" date="2016-10" db="EMBL/GenBank/DDBJ databases">
        <authorList>
            <person name="de Groot N.N."/>
        </authorList>
    </citation>
    <scope>NUCLEOTIDE SEQUENCE [LARGE SCALE GENOMIC DNA]</scope>
    <source>
        <strain evidence="3 4">CGMCC 1.8925</strain>
    </source>
</reference>
<evidence type="ECO:0000313" key="4">
    <source>
        <dbReference type="Proteomes" id="UP000199502"/>
    </source>
</evidence>
<evidence type="ECO:0000259" key="2">
    <source>
        <dbReference type="Pfam" id="PF00174"/>
    </source>
</evidence>
<dbReference type="InterPro" id="IPR036374">
    <property type="entry name" value="OxRdtase_Mopterin-bd_sf"/>
</dbReference>
<keyword evidence="4" id="KW-1185">Reference proteome</keyword>
<feature type="signal peptide" evidence="1">
    <location>
        <begin position="1"/>
        <end position="24"/>
    </location>
</feature>
<organism evidence="3 4">
    <name type="scientific">Paracoccus tibetensis</name>
    <dbReference type="NCBI Taxonomy" id="336292"/>
    <lineage>
        <taxon>Bacteria</taxon>
        <taxon>Pseudomonadati</taxon>
        <taxon>Pseudomonadota</taxon>
        <taxon>Alphaproteobacteria</taxon>
        <taxon>Rhodobacterales</taxon>
        <taxon>Paracoccaceae</taxon>
        <taxon>Paracoccus</taxon>
    </lineage>
</organism>
<proteinExistence type="predicted"/>
<dbReference type="STRING" id="336292.SAMN05660710_00756"/>
<sequence length="157" mass="17000">MSHRTVIAPFALMAALAMPLAAGAAELLTVTGPAGVQTYDLPALEAFEPVTFETSTIWTSGTASFEGVPLKALLDAASIEEGSVQATAINDYAIDIPVAEITDSYPIVAYRMNDEVMSTRDKGPLWVIYPFDSEPSLQTEVNYSRSIWQLDRIALKE</sequence>
<gene>
    <name evidence="3" type="ORF">SAMN05660710_00756</name>
</gene>
<dbReference type="SUPFAM" id="SSF56524">
    <property type="entry name" value="Oxidoreductase molybdopterin-binding domain"/>
    <property type="match status" value="1"/>
</dbReference>
<dbReference type="RefSeq" id="WP_245686540.1">
    <property type="nucleotide sequence ID" value="NZ_FMVT01000002.1"/>
</dbReference>
<dbReference type="Gene3D" id="3.90.420.10">
    <property type="entry name" value="Oxidoreductase, molybdopterin-binding domain"/>
    <property type="match status" value="1"/>
</dbReference>
<keyword evidence="1" id="KW-0732">Signal</keyword>
<feature type="domain" description="Oxidoreductase molybdopterin-binding" evidence="2">
    <location>
        <begin position="58"/>
        <end position="130"/>
    </location>
</feature>
<dbReference type="Proteomes" id="UP000199502">
    <property type="component" value="Unassembled WGS sequence"/>
</dbReference>
<dbReference type="EMBL" id="FMVT01000002">
    <property type="protein sequence ID" value="SCY12484.1"/>
    <property type="molecule type" value="Genomic_DNA"/>
</dbReference>
<dbReference type="InterPro" id="IPR000572">
    <property type="entry name" value="OxRdtase_Mopterin-bd_dom"/>
</dbReference>
<protein>
    <recommendedName>
        <fullName evidence="2">Oxidoreductase molybdopterin-binding domain-containing protein</fullName>
    </recommendedName>
</protein>
<dbReference type="AlphaFoldDB" id="A0A1G5DCZ4"/>
<accession>A0A1G5DCZ4</accession>
<dbReference type="Pfam" id="PF00174">
    <property type="entry name" value="Oxidored_molyb"/>
    <property type="match status" value="1"/>
</dbReference>
<name>A0A1G5DCZ4_9RHOB</name>
<feature type="chain" id="PRO_5011780577" description="Oxidoreductase molybdopterin-binding domain-containing protein" evidence="1">
    <location>
        <begin position="25"/>
        <end position="157"/>
    </location>
</feature>
<evidence type="ECO:0000256" key="1">
    <source>
        <dbReference type="SAM" id="SignalP"/>
    </source>
</evidence>